<proteinExistence type="predicted"/>
<feature type="coiled-coil region" evidence="1">
    <location>
        <begin position="30"/>
        <end position="57"/>
    </location>
</feature>
<dbReference type="EMBL" id="GEBQ01023231">
    <property type="protein sequence ID" value="JAT16746.1"/>
    <property type="molecule type" value="Transcribed_RNA"/>
</dbReference>
<evidence type="ECO:0000256" key="1">
    <source>
        <dbReference type="SAM" id="Coils"/>
    </source>
</evidence>
<name>A0A1B6KZ67_9HEMI</name>
<sequence>MDKECEDMYKAYQGKESELVDVLKREAKFVSDAKAKEEEFEGRLKTLSKELQEARSILTTTSQPADCQCEILKSRLTELKHHVADRNAKITALELQFEADNLPIKKKVAVLEKSLDQAKHKISELKAEVRRYQEQMHDVTVGLRTECDRCRRGPPLREESSAQTSPSVAGDTAVDTKKDKEIAILKALCKSRNARIAELEQGTKPSRSLRSALKEGKENSNTPANPK</sequence>
<feature type="region of interest" description="Disordered" evidence="2">
    <location>
        <begin position="151"/>
        <end position="174"/>
    </location>
</feature>
<gene>
    <name evidence="3" type="ORF">g.14260</name>
</gene>
<feature type="coiled-coil region" evidence="1">
    <location>
        <begin position="108"/>
        <end position="135"/>
    </location>
</feature>
<evidence type="ECO:0000313" key="3">
    <source>
        <dbReference type="EMBL" id="JAT16746.1"/>
    </source>
</evidence>
<evidence type="ECO:0000256" key="2">
    <source>
        <dbReference type="SAM" id="MobiDB-lite"/>
    </source>
</evidence>
<organism evidence="3">
    <name type="scientific">Graphocephala atropunctata</name>
    <dbReference type="NCBI Taxonomy" id="36148"/>
    <lineage>
        <taxon>Eukaryota</taxon>
        <taxon>Metazoa</taxon>
        <taxon>Ecdysozoa</taxon>
        <taxon>Arthropoda</taxon>
        <taxon>Hexapoda</taxon>
        <taxon>Insecta</taxon>
        <taxon>Pterygota</taxon>
        <taxon>Neoptera</taxon>
        <taxon>Paraneoptera</taxon>
        <taxon>Hemiptera</taxon>
        <taxon>Auchenorrhyncha</taxon>
        <taxon>Membracoidea</taxon>
        <taxon>Cicadellidae</taxon>
        <taxon>Cicadellinae</taxon>
        <taxon>Cicadellini</taxon>
        <taxon>Graphocephala</taxon>
    </lineage>
</organism>
<reference evidence="3" key="1">
    <citation type="submission" date="2015-11" db="EMBL/GenBank/DDBJ databases">
        <title>De novo transcriptome assembly of four potential Pierce s Disease insect vectors from Arizona vineyards.</title>
        <authorList>
            <person name="Tassone E.E."/>
        </authorList>
    </citation>
    <scope>NUCLEOTIDE SEQUENCE</scope>
</reference>
<keyword evidence="1" id="KW-0175">Coiled coil</keyword>
<protein>
    <submittedName>
        <fullName evidence="3">Uncharacterized protein</fullName>
    </submittedName>
</protein>
<accession>A0A1B6KZ67</accession>
<feature type="region of interest" description="Disordered" evidence="2">
    <location>
        <begin position="199"/>
        <end position="227"/>
    </location>
</feature>
<feature type="compositionally biased region" description="Basic and acidic residues" evidence="2">
    <location>
        <begin position="151"/>
        <end position="160"/>
    </location>
</feature>
<dbReference type="AlphaFoldDB" id="A0A1B6KZ67"/>